<feature type="domain" description="YprB ribonuclease H-like" evidence="6">
    <location>
        <begin position="322"/>
        <end position="506"/>
    </location>
</feature>
<dbReference type="GO" id="GO:0043139">
    <property type="term" value="F:5'-3' DNA helicase activity"/>
    <property type="evidence" value="ECO:0007669"/>
    <property type="project" value="TreeGrafter"/>
</dbReference>
<dbReference type="InterPro" id="IPR038720">
    <property type="entry name" value="YprB_RNase_H-like_dom"/>
</dbReference>
<dbReference type="SUPFAM" id="SSF52540">
    <property type="entry name" value="P-loop containing nucleoside triphosphate hydrolases"/>
    <property type="match status" value="1"/>
</dbReference>
<dbReference type="CDD" id="cd18808">
    <property type="entry name" value="SF1_C_Upf1"/>
    <property type="match status" value="1"/>
</dbReference>
<proteinExistence type="predicted"/>
<keyword evidence="2" id="KW-0378">Hydrolase</keyword>
<dbReference type="PANTHER" id="PTHR43788">
    <property type="entry name" value="DNA2/NAM7 HELICASE FAMILY MEMBER"/>
    <property type="match status" value="1"/>
</dbReference>
<gene>
    <name evidence="7" type="ORF">A2704_01415</name>
</gene>
<name>A0A1F6CHY4_9BACT</name>
<dbReference type="CDD" id="cd17934">
    <property type="entry name" value="DEXXQc_Upf1-like"/>
    <property type="match status" value="1"/>
</dbReference>
<dbReference type="InterPro" id="IPR047187">
    <property type="entry name" value="SF1_C_Upf1"/>
</dbReference>
<dbReference type="InterPro" id="IPR041679">
    <property type="entry name" value="DNA2/NAM7-like_C"/>
</dbReference>
<dbReference type="Pfam" id="PF13087">
    <property type="entry name" value="AAA_12"/>
    <property type="match status" value="1"/>
</dbReference>
<evidence type="ECO:0000259" key="6">
    <source>
        <dbReference type="Pfam" id="PF13482"/>
    </source>
</evidence>
<dbReference type="InterPro" id="IPR012337">
    <property type="entry name" value="RNaseH-like_sf"/>
</dbReference>
<evidence type="ECO:0000256" key="2">
    <source>
        <dbReference type="ARBA" id="ARBA00022801"/>
    </source>
</evidence>
<dbReference type="GO" id="GO:0005524">
    <property type="term" value="F:ATP binding"/>
    <property type="evidence" value="ECO:0007669"/>
    <property type="project" value="UniProtKB-KW"/>
</dbReference>
<dbReference type="Pfam" id="PF13604">
    <property type="entry name" value="AAA_30"/>
    <property type="match status" value="1"/>
</dbReference>
<evidence type="ECO:0000313" key="7">
    <source>
        <dbReference type="EMBL" id="OGG48874.1"/>
    </source>
</evidence>
<protein>
    <recommendedName>
        <fullName evidence="9">Helicase</fullName>
    </recommendedName>
</protein>
<evidence type="ECO:0000256" key="3">
    <source>
        <dbReference type="ARBA" id="ARBA00022806"/>
    </source>
</evidence>
<dbReference type="PANTHER" id="PTHR43788:SF8">
    <property type="entry name" value="DNA-BINDING PROTEIN SMUBP-2"/>
    <property type="match status" value="1"/>
</dbReference>
<dbReference type="Gene3D" id="3.40.50.300">
    <property type="entry name" value="P-loop containing nucleotide triphosphate hydrolases"/>
    <property type="match status" value="2"/>
</dbReference>
<evidence type="ECO:0000259" key="5">
    <source>
        <dbReference type="Pfam" id="PF13087"/>
    </source>
</evidence>
<dbReference type="InterPro" id="IPR050534">
    <property type="entry name" value="Coronavir_polyprotein_1ab"/>
</dbReference>
<dbReference type="SUPFAM" id="SSF53098">
    <property type="entry name" value="Ribonuclease H-like"/>
    <property type="match status" value="1"/>
</dbReference>
<dbReference type="AlphaFoldDB" id="A0A1F6CHY4"/>
<accession>A0A1F6CHY4</accession>
<dbReference type="InterPro" id="IPR027417">
    <property type="entry name" value="P-loop_NTPase"/>
</dbReference>
<organism evidence="7 8">
    <name type="scientific">Candidatus Kaiserbacteria bacterium RIFCSPHIGHO2_01_FULL_54_36b</name>
    <dbReference type="NCBI Taxonomy" id="1798483"/>
    <lineage>
        <taxon>Bacteria</taxon>
        <taxon>Candidatus Kaiseribacteriota</taxon>
    </lineage>
</organism>
<dbReference type="EMBL" id="MFKW01000083">
    <property type="protein sequence ID" value="OGG48874.1"/>
    <property type="molecule type" value="Genomic_DNA"/>
</dbReference>
<comment type="caution">
    <text evidence="7">The sequence shown here is derived from an EMBL/GenBank/DDBJ whole genome shotgun (WGS) entry which is preliminary data.</text>
</comment>
<sequence length="1136" mass="125050">MRKQGDKIIYSPSDLVRYVASPFASWMDRYYLENPKAVTPDEETDDQKLIAETGNEHERTMLEEFKGATKVTEILRDDFQAAREKTLAAIKSRAPIIYQAALEDDRFAGFADFVVLDESNRYQIWDTKLARSPKPYYAIQLCCYSEMFAATAGGELPEKFGIILGTKDRVEFRVEDFIHYYRRVRSKFLQMQDGFTGNMADCPEPLPGADHGRWTSHADKFFDDSDHLVRVAGITIGQIKKLKLAGITTMAELAKASGKSVPKLASDSLEKLVTQARLQCATRDDRAKDVDAAARYELLAQSGANGEPVGLATLPPADPSDVFFDMEGYPLVPGGLEYLFGATSINPKGGDLEFHDWWAHDRNEEKTAFEGFIDWVHKRWKESPKMHIYHYAAYEVNAVSRLSTRHDTRQDEVDDLLRAGVFVDLYKVVRHGISIGEDSYSIKSVEHLYRPKRSTDVATAVDSIVQYAHWMGSGQFPQWKDSAILKGIRDYNEDDCKSTVELAAWLRKLAAENGIIFSTRSIGSISDDSSSTKELSPEVIARKEAVDNLRKQGDPLALALADVIDFHRREQKPMWWRMFDRTEATDEELRDDSGCIQGVEVVGSPVTEKLSLVQSYSFDPSQECKLKVDDKVMFTHNIDGKFTLTDLDLENGTLKLKMGKKALGEKFEGSFPQQGSLIPDEFVSAKPIQIALTDVGNKHLSKALHAPITALLTRTVPAEALQGTDETTINAATRIATGMSGACLVIQGPPGTGKTYTAAQVITSLLAAGKKVGVTSNSHKAIINLLNACGEAAKESGTTLHGIKVGGEKDEDFFNSNPGLQFIQSSKDAASAYGNGIVGGTAWLFTIPEWEDKLDFLFIDEAGQVSLANAIAVARSAKNVVLLGDQMQLEQPIQGTHPGDSGLSSLQYALKDLKSSKEDLPVFHAVVPKDYGLFLGESRRMHPAVCQFVSEIVYEGRLGSHPDTANQRIVVPKDAKLISKESGVVFVGVEHDGNIQQSEEEVAKVKAIYEEMVGRPYTASDGKTKNLTLENFLFIAPYNAQVRALQAALPEGARVGSVDKFQGQEAPVCVLSLCSSYGEYGSRGLAFILDRNRINVALSRAQCLAIVVADPRIASATAGSISEMMLLNVFCKVVDS</sequence>
<dbReference type="GO" id="GO:0016787">
    <property type="term" value="F:hydrolase activity"/>
    <property type="evidence" value="ECO:0007669"/>
    <property type="project" value="UniProtKB-KW"/>
</dbReference>
<keyword evidence="1" id="KW-0547">Nucleotide-binding</keyword>
<keyword evidence="4" id="KW-0067">ATP-binding</keyword>
<evidence type="ECO:0008006" key="9">
    <source>
        <dbReference type="Google" id="ProtNLM"/>
    </source>
</evidence>
<feature type="domain" description="DNA2/NAM7 helicase-like C-terminal" evidence="5">
    <location>
        <begin position="934"/>
        <end position="1110"/>
    </location>
</feature>
<dbReference type="Pfam" id="PF13482">
    <property type="entry name" value="RNase_H_2"/>
    <property type="match status" value="1"/>
</dbReference>
<evidence type="ECO:0000256" key="4">
    <source>
        <dbReference type="ARBA" id="ARBA00022840"/>
    </source>
</evidence>
<dbReference type="NCBIfam" id="TIGR03491">
    <property type="entry name" value="TM0106 family RecB-like putative nuclease"/>
    <property type="match status" value="1"/>
</dbReference>
<reference evidence="7 8" key="1">
    <citation type="journal article" date="2016" name="Nat. Commun.">
        <title>Thousands of microbial genomes shed light on interconnected biogeochemical processes in an aquifer system.</title>
        <authorList>
            <person name="Anantharaman K."/>
            <person name="Brown C.T."/>
            <person name="Hug L.A."/>
            <person name="Sharon I."/>
            <person name="Castelle C.J."/>
            <person name="Probst A.J."/>
            <person name="Thomas B.C."/>
            <person name="Singh A."/>
            <person name="Wilkins M.J."/>
            <person name="Karaoz U."/>
            <person name="Brodie E.L."/>
            <person name="Williams K.H."/>
            <person name="Hubbard S.S."/>
            <person name="Banfield J.F."/>
        </authorList>
    </citation>
    <scope>NUCLEOTIDE SEQUENCE [LARGE SCALE GENOMIC DNA]</scope>
</reference>
<dbReference type="Proteomes" id="UP000176445">
    <property type="component" value="Unassembled WGS sequence"/>
</dbReference>
<dbReference type="InterPro" id="IPR019993">
    <property type="entry name" value="RecB_nuclease_TM0106_put"/>
</dbReference>
<evidence type="ECO:0000256" key="1">
    <source>
        <dbReference type="ARBA" id="ARBA00022741"/>
    </source>
</evidence>
<evidence type="ECO:0000313" key="8">
    <source>
        <dbReference type="Proteomes" id="UP000176445"/>
    </source>
</evidence>
<keyword evidence="3" id="KW-0347">Helicase</keyword>